<accession>A0A9P4IPV5</accession>
<dbReference type="PANTHER" id="PTHR11786">
    <property type="entry name" value="N-HYDROXYARYLAMINE O-ACETYLTRANSFERASE"/>
    <property type="match status" value="1"/>
</dbReference>
<proteinExistence type="inferred from homology"/>
<dbReference type="Proteomes" id="UP000799772">
    <property type="component" value="Unassembled WGS sequence"/>
</dbReference>
<dbReference type="AlphaFoldDB" id="A0A9P4IPV5"/>
<evidence type="ECO:0000256" key="2">
    <source>
        <dbReference type="RuleBase" id="RU003452"/>
    </source>
</evidence>
<comment type="similarity">
    <text evidence="1 2">Belongs to the arylamine N-acetyltransferase family.</text>
</comment>
<dbReference type="PANTHER" id="PTHR11786:SF0">
    <property type="entry name" value="ARYLAMINE N-ACETYLTRANSFERASE 4-RELATED"/>
    <property type="match status" value="1"/>
</dbReference>
<dbReference type="InterPro" id="IPR038765">
    <property type="entry name" value="Papain-like_cys_pep_sf"/>
</dbReference>
<dbReference type="EMBL" id="ML978121">
    <property type="protein sequence ID" value="KAF2103852.1"/>
    <property type="molecule type" value="Genomic_DNA"/>
</dbReference>
<dbReference type="Pfam" id="PF00797">
    <property type="entry name" value="Acetyltransf_2"/>
    <property type="match status" value="1"/>
</dbReference>
<protein>
    <submittedName>
        <fullName evidence="3">Cysteine proteinase</fullName>
    </submittedName>
</protein>
<dbReference type="InterPro" id="IPR053710">
    <property type="entry name" value="Arylamine_NAT_domain_sf"/>
</dbReference>
<dbReference type="OrthoDB" id="10260017at2759"/>
<name>A0A9P4IPV5_9PEZI</name>
<gene>
    <name evidence="3" type="ORF">NA57DRAFT_70061</name>
</gene>
<keyword evidence="4" id="KW-1185">Reference proteome</keyword>
<dbReference type="GO" id="GO:0016407">
    <property type="term" value="F:acetyltransferase activity"/>
    <property type="evidence" value="ECO:0007669"/>
    <property type="project" value="InterPro"/>
</dbReference>
<reference evidence="3" key="1">
    <citation type="journal article" date="2020" name="Stud. Mycol.">
        <title>101 Dothideomycetes genomes: a test case for predicting lifestyles and emergence of pathogens.</title>
        <authorList>
            <person name="Haridas S."/>
            <person name="Albert R."/>
            <person name="Binder M."/>
            <person name="Bloem J."/>
            <person name="Labutti K."/>
            <person name="Salamov A."/>
            <person name="Andreopoulos B."/>
            <person name="Baker S."/>
            <person name="Barry K."/>
            <person name="Bills G."/>
            <person name="Bluhm B."/>
            <person name="Cannon C."/>
            <person name="Castanera R."/>
            <person name="Culley D."/>
            <person name="Daum C."/>
            <person name="Ezra D."/>
            <person name="Gonzalez J."/>
            <person name="Henrissat B."/>
            <person name="Kuo A."/>
            <person name="Liang C."/>
            <person name="Lipzen A."/>
            <person name="Lutzoni F."/>
            <person name="Magnuson J."/>
            <person name="Mondo S."/>
            <person name="Nolan M."/>
            <person name="Ohm R."/>
            <person name="Pangilinan J."/>
            <person name="Park H.-J."/>
            <person name="Ramirez L."/>
            <person name="Alfaro M."/>
            <person name="Sun H."/>
            <person name="Tritt A."/>
            <person name="Yoshinaga Y."/>
            <person name="Zwiers L.-H."/>
            <person name="Turgeon B."/>
            <person name="Goodwin S."/>
            <person name="Spatafora J."/>
            <person name="Crous P."/>
            <person name="Grigoriev I."/>
        </authorList>
    </citation>
    <scope>NUCLEOTIDE SEQUENCE</scope>
    <source>
        <strain evidence="3">CBS 133067</strain>
    </source>
</reference>
<dbReference type="PRINTS" id="PR01543">
    <property type="entry name" value="ANATRNSFRASE"/>
</dbReference>
<comment type="caution">
    <text evidence="3">The sequence shown here is derived from an EMBL/GenBank/DDBJ whole genome shotgun (WGS) entry which is preliminary data.</text>
</comment>
<sequence>MAAVLTYNADHIQAYYERIKFPQEQRKPTISGLSPDEALSFLKALQKYTLVAIPFENLNLHYGRTGISLHPEDLYRKIVGSGVRGGYCMENNFIFGTIMRSLGYNLYNAGARVCDVPPNFNGWGHMINIVTIGDNRYAVDVGFGANGQTQPLLLDKSETVHAGITPASKRVVWRNIAQNTNPHQRLWVYEHRNDDSSKWQEMYCFTDLEFLPADYDVMNYYTSTSRQTFFTHIVLCSRMIFGGEVGLEDEADEIVGVYILYGETLKKRLHGENEVLIEFKSEDERLKALEDYFGISFNQGERSAINGLVSAIQTKFQP</sequence>
<organism evidence="3 4">
    <name type="scientific">Rhizodiscina lignyota</name>
    <dbReference type="NCBI Taxonomy" id="1504668"/>
    <lineage>
        <taxon>Eukaryota</taxon>
        <taxon>Fungi</taxon>
        <taxon>Dikarya</taxon>
        <taxon>Ascomycota</taxon>
        <taxon>Pezizomycotina</taxon>
        <taxon>Dothideomycetes</taxon>
        <taxon>Pleosporomycetidae</taxon>
        <taxon>Aulographales</taxon>
        <taxon>Rhizodiscinaceae</taxon>
        <taxon>Rhizodiscina</taxon>
    </lineage>
</organism>
<dbReference type="InterPro" id="IPR001447">
    <property type="entry name" value="Arylamine_N-AcTrfase"/>
</dbReference>
<keyword evidence="2" id="KW-0808">Transferase</keyword>
<dbReference type="SUPFAM" id="SSF54001">
    <property type="entry name" value="Cysteine proteinases"/>
    <property type="match status" value="1"/>
</dbReference>
<dbReference type="Gene3D" id="3.30.2140.20">
    <property type="match status" value="1"/>
</dbReference>
<evidence type="ECO:0000256" key="1">
    <source>
        <dbReference type="ARBA" id="ARBA00006547"/>
    </source>
</evidence>
<evidence type="ECO:0000313" key="3">
    <source>
        <dbReference type="EMBL" id="KAF2103852.1"/>
    </source>
</evidence>
<keyword evidence="2" id="KW-0012">Acyltransferase</keyword>
<evidence type="ECO:0000313" key="4">
    <source>
        <dbReference type="Proteomes" id="UP000799772"/>
    </source>
</evidence>